<feature type="compositionally biased region" description="Basic and acidic residues" evidence="1">
    <location>
        <begin position="34"/>
        <end position="61"/>
    </location>
</feature>
<dbReference type="GeneID" id="19274317"/>
<protein>
    <recommendedName>
        <fullName evidence="4">Mitochondrial carrier protein pet8</fullName>
    </recommendedName>
</protein>
<dbReference type="Proteomes" id="UP000030651">
    <property type="component" value="Unassembled WGS sequence"/>
</dbReference>
<dbReference type="OrthoDB" id="529205at2759"/>
<sequence>MASRTFLSAFRPAAALASRQTIASRSIASSAVLRHKEDSLHDPESTHEALNKSKNGKEWKPELASNSEEAVRADRENTDDIKTLQEKTKKQAEQKK</sequence>
<feature type="region of interest" description="Disordered" evidence="1">
    <location>
        <begin position="34"/>
        <end position="96"/>
    </location>
</feature>
<dbReference type="HOGENOM" id="CLU_121514_2_0_1"/>
<gene>
    <name evidence="2" type="ORF">PFICI_09304</name>
</gene>
<dbReference type="KEGG" id="pfy:PFICI_09304"/>
<keyword evidence="3" id="KW-1185">Reference proteome</keyword>
<name>W3X2S1_PESFW</name>
<evidence type="ECO:0000313" key="3">
    <source>
        <dbReference type="Proteomes" id="UP000030651"/>
    </source>
</evidence>
<dbReference type="EMBL" id="KI912114">
    <property type="protein sequence ID" value="ETS79451.1"/>
    <property type="molecule type" value="Genomic_DNA"/>
</dbReference>
<evidence type="ECO:0000256" key="1">
    <source>
        <dbReference type="SAM" id="MobiDB-lite"/>
    </source>
</evidence>
<feature type="compositionally biased region" description="Basic and acidic residues" evidence="1">
    <location>
        <begin position="69"/>
        <end position="96"/>
    </location>
</feature>
<proteinExistence type="predicted"/>
<dbReference type="RefSeq" id="XP_007836076.1">
    <property type="nucleotide sequence ID" value="XM_007837885.1"/>
</dbReference>
<evidence type="ECO:0008006" key="4">
    <source>
        <dbReference type="Google" id="ProtNLM"/>
    </source>
</evidence>
<organism evidence="2 3">
    <name type="scientific">Pestalotiopsis fici (strain W106-1 / CGMCC3.15140)</name>
    <dbReference type="NCBI Taxonomy" id="1229662"/>
    <lineage>
        <taxon>Eukaryota</taxon>
        <taxon>Fungi</taxon>
        <taxon>Dikarya</taxon>
        <taxon>Ascomycota</taxon>
        <taxon>Pezizomycotina</taxon>
        <taxon>Sordariomycetes</taxon>
        <taxon>Xylariomycetidae</taxon>
        <taxon>Amphisphaeriales</taxon>
        <taxon>Sporocadaceae</taxon>
        <taxon>Pestalotiopsis</taxon>
    </lineage>
</organism>
<accession>W3X2S1</accession>
<reference evidence="3" key="1">
    <citation type="journal article" date="2015" name="BMC Genomics">
        <title>Genomic and transcriptomic analysis of the endophytic fungus Pestalotiopsis fici reveals its lifestyle and high potential for synthesis of natural products.</title>
        <authorList>
            <person name="Wang X."/>
            <person name="Zhang X."/>
            <person name="Liu L."/>
            <person name="Xiang M."/>
            <person name="Wang W."/>
            <person name="Sun X."/>
            <person name="Che Y."/>
            <person name="Guo L."/>
            <person name="Liu G."/>
            <person name="Guo L."/>
            <person name="Wang C."/>
            <person name="Yin W.B."/>
            <person name="Stadler M."/>
            <person name="Zhang X."/>
            <person name="Liu X."/>
        </authorList>
    </citation>
    <scope>NUCLEOTIDE SEQUENCE [LARGE SCALE GENOMIC DNA]</scope>
    <source>
        <strain evidence="3">W106-1 / CGMCC3.15140</strain>
    </source>
</reference>
<dbReference type="AlphaFoldDB" id="W3X2S1"/>
<evidence type="ECO:0000313" key="2">
    <source>
        <dbReference type="EMBL" id="ETS79451.1"/>
    </source>
</evidence>
<dbReference type="InParanoid" id="W3X2S1"/>